<dbReference type="PANTHER" id="PTHR43073">
    <property type="entry name" value="DIHYDROPYRIMIDINE DEHYDROGENASE [NADP(+)]"/>
    <property type="match status" value="1"/>
</dbReference>
<dbReference type="InterPro" id="IPR036188">
    <property type="entry name" value="FAD/NAD-bd_sf"/>
</dbReference>
<dbReference type="PANTHER" id="PTHR43073:SF2">
    <property type="entry name" value="DIHYDROPYRIMIDINE DEHYDROGENASE [NADP(+)]"/>
    <property type="match status" value="1"/>
</dbReference>
<dbReference type="Pfam" id="PF07992">
    <property type="entry name" value="Pyr_redox_2"/>
    <property type="match status" value="1"/>
</dbReference>
<dbReference type="RefSeq" id="WP_062279540.1">
    <property type="nucleotide sequence ID" value="NZ_DF968181.1"/>
</dbReference>
<comment type="cofactor">
    <cofactor evidence="1">
        <name>FMN</name>
        <dbReference type="ChEBI" id="CHEBI:58210"/>
    </cofactor>
</comment>
<evidence type="ECO:0000256" key="8">
    <source>
        <dbReference type="ARBA" id="ARBA00030119"/>
    </source>
</evidence>
<dbReference type="EMBL" id="DF968181">
    <property type="protein sequence ID" value="GAP40339.1"/>
    <property type="molecule type" value="Genomic_DNA"/>
</dbReference>
<sequence>MSDRMTCIPFPQLLNWVLDEFRTKETVFGVHTPYTTGSETPLEIFGRKLETPIGPAAGPHTQLAQNIIASYFAGGRFFEVKTVQKLDGDDLPVSKPCIKADDEGYNVEWSTELYVPQAQDEYIKAWVILHLIAKEFQLGAQDGFQFNMSVGYDLAGIKTEKINTFIDSMMEAKDTDSFKNAIAYAKNNLEKFSRVTEKDIDAIPSAICNSATISTLHGCPPQEIESIANYLILEKHLNTFVKCNPTLLGYEFARNTLDSMGYDYLVFGEFHFNDDLQYKDAIPMFKRLMALADSQGLSFGVKITNTFPVEIKQNELPGNEMYMSGKALFPLSISLAAKLSQDLDGKLRISYSGGADFFNLAKIVKAGVWPVTMATTLLKPGGYQRLKQLAELLRDQGYQPFQGIDVEAITKIAKASVSDPHYTKSIKIPPVRKTKTQVPLVDCFFAPCEQGCPIHQDVATYMKLASEKDYTGALKVILDKNPLPFITGTVCAHNCMTMCTRNFYESPVHIRNVKLECAQKAYQQVLEALTPVGKINKKAAIVGGGPAGIAAAFYLARAGVNVTIFEKRKTLGGIVTWTVPDFRIDYHVVEKDVAFIEKLGVKIQTDTEIRSIDDLKKQGFDAVIIAVGAYKPGLLKIEGCEPLNALTFMEEFNQTQGKISLGKNVVVIGGGNTAMDTARAAKRTHGVENVYLVYRRTKRYMPADEEELLMAVEDGVQFKELLAPSKWEQGALICRKMTLGELDASGRRSVIETTETVTIPADSVIAAIGEQVPTEFYTMNGIAVDQKGKPLVNSDTLETNLSDVYVVGDGLYGPATIVEGIRDSMKAAEAIIGYKASSNCAQKNTKALVFQKKGVITESKPDHPESDRCLSCSTVCERCVDVCPNRANISVVVPGMEMAQIVHIDSMCNECGNCGTFCPYDSAPYKDKFTLFANDADMKNSTNEGFIVLDPAGTRFKLRLDGTERDMVAGDPSVPSAIMAIMSAVCQDYPYLIFK</sequence>
<dbReference type="AlphaFoldDB" id="A0A0S7BV36"/>
<dbReference type="NCBIfam" id="TIGR03315">
    <property type="entry name" value="Se_ygfK"/>
    <property type="match status" value="1"/>
</dbReference>
<comment type="subunit">
    <text evidence="13">Heterotetramer of 2 PreA and 2 PreT subunits.</text>
</comment>
<keyword evidence="6" id="KW-0408">Iron</keyword>
<proteinExistence type="predicted"/>
<dbReference type="GO" id="GO:0051536">
    <property type="term" value="F:iron-sulfur cluster binding"/>
    <property type="evidence" value="ECO:0007669"/>
    <property type="project" value="UniProtKB-KW"/>
</dbReference>
<dbReference type="SUPFAM" id="SSF51395">
    <property type="entry name" value="FMN-linked oxidoreductases"/>
    <property type="match status" value="1"/>
</dbReference>
<dbReference type="SUPFAM" id="SSF54862">
    <property type="entry name" value="4Fe-4S ferredoxins"/>
    <property type="match status" value="1"/>
</dbReference>
<accession>A0A0S7BV36</accession>
<keyword evidence="3" id="KW-0288">FMN</keyword>
<evidence type="ECO:0000256" key="12">
    <source>
        <dbReference type="ARBA" id="ARBA00049578"/>
    </source>
</evidence>
<dbReference type="InterPro" id="IPR017896">
    <property type="entry name" value="4Fe4S_Fe-S-bd"/>
</dbReference>
<evidence type="ECO:0000256" key="6">
    <source>
        <dbReference type="ARBA" id="ARBA00023004"/>
    </source>
</evidence>
<evidence type="ECO:0000256" key="4">
    <source>
        <dbReference type="ARBA" id="ARBA00022723"/>
    </source>
</evidence>
<evidence type="ECO:0000313" key="16">
    <source>
        <dbReference type="EMBL" id="GAP40339.1"/>
    </source>
</evidence>
<dbReference type="SUPFAM" id="SSF51971">
    <property type="entry name" value="Nucleotide-binding domain"/>
    <property type="match status" value="1"/>
</dbReference>
<dbReference type="Gene3D" id="1.10.1060.10">
    <property type="entry name" value="Alpha-helical ferredoxin"/>
    <property type="match status" value="1"/>
</dbReference>
<keyword evidence="7" id="KW-0411">Iron-sulfur</keyword>
<dbReference type="Gene3D" id="3.40.50.720">
    <property type="entry name" value="NAD(P)-binding Rossmann-like Domain"/>
    <property type="match status" value="1"/>
</dbReference>
<dbReference type="GO" id="GO:0004159">
    <property type="term" value="F:dihydropyrimidine dehydrogenase (NAD+) activity"/>
    <property type="evidence" value="ECO:0007669"/>
    <property type="project" value="UniProtKB-EC"/>
</dbReference>
<organism evidence="16">
    <name type="scientific">Flexilinea flocculi</name>
    <dbReference type="NCBI Taxonomy" id="1678840"/>
    <lineage>
        <taxon>Bacteria</taxon>
        <taxon>Bacillati</taxon>
        <taxon>Chloroflexota</taxon>
        <taxon>Anaerolineae</taxon>
        <taxon>Anaerolineales</taxon>
        <taxon>Anaerolineaceae</taxon>
        <taxon>Flexilinea</taxon>
    </lineage>
</organism>
<dbReference type="OrthoDB" id="9803192at2"/>
<keyword evidence="4" id="KW-0479">Metal-binding</keyword>
<dbReference type="InterPro" id="IPR017701">
    <property type="entry name" value="Se_rdtase_YgfK"/>
</dbReference>
<dbReference type="InterPro" id="IPR023753">
    <property type="entry name" value="FAD/NAD-binding_dom"/>
</dbReference>
<feature type="domain" description="4Fe-4S ferredoxin-type" evidence="15">
    <location>
        <begin position="900"/>
        <end position="928"/>
    </location>
</feature>
<dbReference type="InterPro" id="IPR017900">
    <property type="entry name" value="4Fe4S_Fe_S_CS"/>
</dbReference>
<comment type="catalytic activity">
    <reaction evidence="10">
        <text>5,6-dihydrothymine + NAD(+) = thymine + NADH + H(+)</text>
        <dbReference type="Rhea" id="RHEA:28791"/>
        <dbReference type="ChEBI" id="CHEBI:15378"/>
        <dbReference type="ChEBI" id="CHEBI:17821"/>
        <dbReference type="ChEBI" id="CHEBI:27468"/>
        <dbReference type="ChEBI" id="CHEBI:57540"/>
        <dbReference type="ChEBI" id="CHEBI:57945"/>
        <dbReference type="EC" id="1.3.1.1"/>
    </reaction>
</comment>
<evidence type="ECO:0000256" key="13">
    <source>
        <dbReference type="ARBA" id="ARBA00049714"/>
    </source>
</evidence>
<evidence type="ECO:0000256" key="14">
    <source>
        <dbReference type="ARBA" id="ARBA00049728"/>
    </source>
</evidence>
<dbReference type="EC" id="1.3.1.1" evidence="14"/>
<evidence type="ECO:0000256" key="9">
    <source>
        <dbReference type="ARBA" id="ARBA00032722"/>
    </source>
</evidence>
<evidence type="ECO:0000256" key="3">
    <source>
        <dbReference type="ARBA" id="ARBA00022643"/>
    </source>
</evidence>
<evidence type="ECO:0000259" key="15">
    <source>
        <dbReference type="PROSITE" id="PS51379"/>
    </source>
</evidence>
<comment type="function">
    <text evidence="12">Involved in pyrimidine base degradation. Catalyzes physiologically the reduction of uracil to 5,6-dihydrouracil (DHU) by using NADH as a specific cosubstrate. It also catalyzes the reverse reaction and the reduction of thymine to 5,6-dihydrothymine (DHT).</text>
</comment>
<keyword evidence="17" id="KW-1185">Reference proteome</keyword>
<dbReference type="Proteomes" id="UP000053370">
    <property type="component" value="Unassembled WGS sequence"/>
</dbReference>
<feature type="domain" description="4Fe-4S ferredoxin-type" evidence="15">
    <location>
        <begin position="862"/>
        <end position="894"/>
    </location>
</feature>
<keyword evidence="2" id="KW-0285">Flavoprotein</keyword>
<dbReference type="PROSITE" id="PS00198">
    <property type="entry name" value="4FE4S_FER_1"/>
    <property type="match status" value="1"/>
</dbReference>
<dbReference type="PRINTS" id="PR00419">
    <property type="entry name" value="ADXRDTASE"/>
</dbReference>
<comment type="catalytic activity">
    <reaction evidence="11">
        <text>5,6-dihydrouracil + NAD(+) = uracil + NADH + H(+)</text>
        <dbReference type="Rhea" id="RHEA:20189"/>
        <dbReference type="ChEBI" id="CHEBI:15378"/>
        <dbReference type="ChEBI" id="CHEBI:15901"/>
        <dbReference type="ChEBI" id="CHEBI:17568"/>
        <dbReference type="ChEBI" id="CHEBI:57540"/>
        <dbReference type="ChEBI" id="CHEBI:57945"/>
        <dbReference type="EC" id="1.3.1.1"/>
    </reaction>
</comment>
<evidence type="ECO:0000256" key="2">
    <source>
        <dbReference type="ARBA" id="ARBA00022630"/>
    </source>
</evidence>
<dbReference type="Pfam" id="PF14691">
    <property type="entry name" value="Fer4_20"/>
    <property type="match status" value="1"/>
</dbReference>
<evidence type="ECO:0000256" key="10">
    <source>
        <dbReference type="ARBA" id="ARBA00047685"/>
    </source>
</evidence>
<reference evidence="16" key="1">
    <citation type="journal article" date="2015" name="Genome Announc.">
        <title>Draft Genome Sequence of Anaerolineae Strain TC1, a Novel Isolate from a Methanogenic Wastewater Treatment System.</title>
        <authorList>
            <person name="Matsuura N."/>
            <person name="Tourlousse D.M."/>
            <person name="Sun L."/>
            <person name="Toyonaga M."/>
            <person name="Kuroda K."/>
            <person name="Ohashi A."/>
            <person name="Cruz R."/>
            <person name="Yamaguchi T."/>
            <person name="Sekiguchi Y."/>
        </authorList>
    </citation>
    <scope>NUCLEOTIDE SEQUENCE [LARGE SCALE GENOMIC DNA]</scope>
    <source>
        <strain evidence="16">TC1</strain>
    </source>
</reference>
<protein>
    <recommendedName>
        <fullName evidence="14">dihydrouracil dehydrogenase (NAD(+))</fullName>
        <ecNumber evidence="14">1.3.1.1</ecNumber>
    </recommendedName>
    <alternativeName>
        <fullName evidence="9">Dihydrothymine dehydrogenase</fullName>
    </alternativeName>
    <alternativeName>
        <fullName evidence="8">Dihydrouracil dehydrogenase</fullName>
    </alternativeName>
</protein>
<evidence type="ECO:0000256" key="11">
    <source>
        <dbReference type="ARBA" id="ARBA00048792"/>
    </source>
</evidence>
<evidence type="ECO:0000313" key="17">
    <source>
        <dbReference type="Proteomes" id="UP000053370"/>
    </source>
</evidence>
<dbReference type="InterPro" id="IPR009051">
    <property type="entry name" value="Helical_ferredxn"/>
</dbReference>
<keyword evidence="5" id="KW-0560">Oxidoreductase</keyword>
<evidence type="ECO:0000256" key="7">
    <source>
        <dbReference type="ARBA" id="ARBA00023014"/>
    </source>
</evidence>
<name>A0A0S7BV36_9CHLR</name>
<dbReference type="PROSITE" id="PS51379">
    <property type="entry name" value="4FE4S_FER_2"/>
    <property type="match status" value="2"/>
</dbReference>
<dbReference type="InterPro" id="IPR028261">
    <property type="entry name" value="DPD_II"/>
</dbReference>
<dbReference type="Gene3D" id="3.50.50.60">
    <property type="entry name" value="FAD/NAD(P)-binding domain"/>
    <property type="match status" value="1"/>
</dbReference>
<dbReference type="SUPFAM" id="SSF46548">
    <property type="entry name" value="alpha-helical ferredoxin"/>
    <property type="match status" value="1"/>
</dbReference>
<evidence type="ECO:0000256" key="5">
    <source>
        <dbReference type="ARBA" id="ARBA00023002"/>
    </source>
</evidence>
<dbReference type="STRING" id="1678840.ATC1_13311"/>
<gene>
    <name evidence="16" type="ORF">ATC1_13311</name>
</gene>
<dbReference type="PATRIC" id="fig|1678840.3.peg.1572"/>
<evidence type="ECO:0000256" key="1">
    <source>
        <dbReference type="ARBA" id="ARBA00001917"/>
    </source>
</evidence>
<dbReference type="GO" id="GO:0046872">
    <property type="term" value="F:metal ion binding"/>
    <property type="evidence" value="ECO:0007669"/>
    <property type="project" value="UniProtKB-KW"/>
</dbReference>